<name>A0A2G1WNH7_9EURY</name>
<organism evidence="3 4">
    <name type="scientific">Halorubrum persicum</name>
    <dbReference type="NCBI Taxonomy" id="1383844"/>
    <lineage>
        <taxon>Archaea</taxon>
        <taxon>Methanobacteriati</taxon>
        <taxon>Methanobacteriota</taxon>
        <taxon>Stenosarchaea group</taxon>
        <taxon>Halobacteria</taxon>
        <taxon>Halobacteriales</taxon>
        <taxon>Haloferacaceae</taxon>
        <taxon>Halorubrum</taxon>
    </lineage>
</organism>
<dbReference type="Pfam" id="PF24271">
    <property type="entry name" value="HVO_2833_C"/>
    <property type="match status" value="1"/>
</dbReference>
<gene>
    <name evidence="3" type="ORF">DJ69_01225</name>
</gene>
<dbReference type="Pfam" id="PF09339">
    <property type="entry name" value="HTH_IclR"/>
    <property type="match status" value="1"/>
</dbReference>
<comment type="caution">
    <text evidence="3">The sequence shown here is derived from an EMBL/GenBank/DDBJ whole genome shotgun (WGS) entry which is preliminary data.</text>
</comment>
<dbReference type="Proteomes" id="UP000222824">
    <property type="component" value="Unassembled WGS sequence"/>
</dbReference>
<protein>
    <submittedName>
        <fullName evidence="3">Uncharacterized protein</fullName>
    </submittedName>
</protein>
<accession>A0A2G1WNH7</accession>
<dbReference type="InterPro" id="IPR036390">
    <property type="entry name" value="WH_DNA-bd_sf"/>
</dbReference>
<dbReference type="OrthoDB" id="95477at2157"/>
<evidence type="ECO:0000313" key="4">
    <source>
        <dbReference type="Proteomes" id="UP000222824"/>
    </source>
</evidence>
<evidence type="ECO:0000259" key="2">
    <source>
        <dbReference type="Pfam" id="PF24271"/>
    </source>
</evidence>
<dbReference type="InterPro" id="IPR056528">
    <property type="entry name" value="HVO_2833_C"/>
</dbReference>
<feature type="domain" description="HTH iclR-type" evidence="1">
    <location>
        <begin position="89"/>
        <end position="129"/>
    </location>
</feature>
<keyword evidence="4" id="KW-1185">Reference proteome</keyword>
<dbReference type="AlphaFoldDB" id="A0A2G1WNH7"/>
<reference evidence="3 4" key="1">
    <citation type="journal article" date="2014" name="Front. Microbiol.">
        <title>Population and genomic analysis of the genus Halorubrum.</title>
        <authorList>
            <person name="Fullmer M.S."/>
            <person name="Soucy S.M."/>
            <person name="Swithers K.S."/>
            <person name="Makkay A.M."/>
            <person name="Wheeler R."/>
            <person name="Ventosa A."/>
            <person name="Gogarten J.P."/>
            <person name="Papke R.T."/>
        </authorList>
    </citation>
    <scope>NUCLEOTIDE SEQUENCE [LARGE SCALE GENOMIC DNA]</scope>
    <source>
        <strain evidence="3 4">C49</strain>
    </source>
</reference>
<dbReference type="GO" id="GO:0006355">
    <property type="term" value="P:regulation of DNA-templated transcription"/>
    <property type="evidence" value="ECO:0007669"/>
    <property type="project" value="InterPro"/>
</dbReference>
<dbReference type="InterPro" id="IPR036388">
    <property type="entry name" value="WH-like_DNA-bd_sf"/>
</dbReference>
<dbReference type="InterPro" id="IPR005471">
    <property type="entry name" value="Tscrpt_reg_IclR_N"/>
</dbReference>
<evidence type="ECO:0000259" key="1">
    <source>
        <dbReference type="Pfam" id="PF09339"/>
    </source>
</evidence>
<dbReference type="GO" id="GO:0003677">
    <property type="term" value="F:DNA binding"/>
    <property type="evidence" value="ECO:0007669"/>
    <property type="project" value="InterPro"/>
</dbReference>
<evidence type="ECO:0000313" key="3">
    <source>
        <dbReference type="EMBL" id="PHQ40429.1"/>
    </source>
</evidence>
<feature type="domain" description="HVO-2833 C-terminal" evidence="2">
    <location>
        <begin position="190"/>
        <end position="306"/>
    </location>
</feature>
<dbReference type="SUPFAM" id="SSF46785">
    <property type="entry name" value="Winged helix' DNA-binding domain"/>
    <property type="match status" value="2"/>
</dbReference>
<dbReference type="EMBL" id="NHOA01000008">
    <property type="protein sequence ID" value="PHQ40429.1"/>
    <property type="molecule type" value="Genomic_DNA"/>
</dbReference>
<proteinExistence type="predicted"/>
<dbReference type="Gene3D" id="1.10.10.10">
    <property type="entry name" value="Winged helix-like DNA-binding domain superfamily/Winged helix DNA-binding domain"/>
    <property type="match status" value="2"/>
</dbReference>
<sequence>MIKERELRVLSALDTPKGRQELADELNYREGTVSDALNDLAQRDLINKERAGNRIIAKPGDARCVEVFQSLTKSNPHIDFPDLLTPSLLNILYYLSSDKGWTATELAEQTGHARATIYRGLRTLTNRAMAVKQHSQYRLTEAFNELHVFAYELQHHTHRTQIKQDIGSGTIVWESHEEFLVRTETEVEQSDYHRTGLDAFAEHGLQFFTTSEHYYFYSAERESLRPEDLFCHLLLIENDSRHRKYALLLAAKTNLSPEHLKAAADEYGLTEIVNPLVEFLQTEGKKSSEATPRWDEFETLADEYEVEL</sequence>
<dbReference type="RefSeq" id="WP_099253935.1">
    <property type="nucleotide sequence ID" value="NZ_NHOA01000008.1"/>
</dbReference>